<evidence type="ECO:0000256" key="3">
    <source>
        <dbReference type="ARBA" id="ARBA00014628"/>
    </source>
</evidence>
<evidence type="ECO:0000256" key="9">
    <source>
        <dbReference type="PIRSR" id="PIRSR601765-1"/>
    </source>
</evidence>
<dbReference type="InterPro" id="IPR036874">
    <property type="entry name" value="Carbonic_anhydrase_sf"/>
</dbReference>
<keyword evidence="4 9" id="KW-0479">Metal-binding</keyword>
<dbReference type="PROSITE" id="PS00704">
    <property type="entry name" value="PROK_CO2_ANHYDRASE_1"/>
    <property type="match status" value="1"/>
</dbReference>
<evidence type="ECO:0000256" key="1">
    <source>
        <dbReference type="ARBA" id="ARBA00006217"/>
    </source>
</evidence>
<dbReference type="OrthoDB" id="10248475at2759"/>
<dbReference type="SMART" id="SM00947">
    <property type="entry name" value="Pro_CA"/>
    <property type="match status" value="1"/>
</dbReference>
<feature type="binding site" evidence="9">
    <location>
        <position position="115"/>
    </location>
    <ligand>
        <name>Zn(2+)</name>
        <dbReference type="ChEBI" id="CHEBI:29105"/>
    </ligand>
</feature>
<keyword evidence="6 10" id="KW-0456">Lyase</keyword>
<feature type="binding site" evidence="9">
    <location>
        <position position="56"/>
    </location>
    <ligand>
        <name>Zn(2+)</name>
        <dbReference type="ChEBI" id="CHEBI:29105"/>
    </ligand>
</feature>
<dbReference type="InterPro" id="IPR001765">
    <property type="entry name" value="Carbonic_anhydrase"/>
</dbReference>
<dbReference type="STRING" id="246404.A0A507FMV2"/>
<evidence type="ECO:0000313" key="11">
    <source>
        <dbReference type="EMBL" id="TPX76357.1"/>
    </source>
</evidence>
<proteinExistence type="inferred from homology"/>
<dbReference type="Gene3D" id="3.40.1050.10">
    <property type="entry name" value="Carbonic anhydrase"/>
    <property type="match status" value="1"/>
</dbReference>
<keyword evidence="12" id="KW-1185">Reference proteome</keyword>
<comment type="caution">
    <text evidence="11">The sequence shown here is derived from an EMBL/GenBank/DDBJ whole genome shotgun (WGS) entry which is preliminary data.</text>
</comment>
<dbReference type="GO" id="GO:0008270">
    <property type="term" value="F:zinc ion binding"/>
    <property type="evidence" value="ECO:0007669"/>
    <property type="project" value="UniProtKB-UniRule"/>
</dbReference>
<gene>
    <name evidence="11" type="primary">NCE103E</name>
    <name evidence="11" type="ORF">CcCBS67573_g02385</name>
</gene>
<accession>A0A507FMV2</accession>
<protein>
    <recommendedName>
        <fullName evidence="3 10">Carbonic anhydrase</fullName>
        <ecNumber evidence="2 10">4.2.1.1</ecNumber>
    </recommendedName>
    <alternativeName>
        <fullName evidence="7 10">Carbonate dehydratase</fullName>
    </alternativeName>
</protein>
<dbReference type="EMBL" id="QEAP01000049">
    <property type="protein sequence ID" value="TPX76357.1"/>
    <property type="molecule type" value="Genomic_DNA"/>
</dbReference>
<dbReference type="CDD" id="cd00883">
    <property type="entry name" value="beta_CA_cladeA"/>
    <property type="match status" value="1"/>
</dbReference>
<keyword evidence="5 9" id="KW-0862">Zinc</keyword>
<comment type="function">
    <text evidence="10">Reversible hydration of carbon dioxide.</text>
</comment>
<dbReference type="FunFam" id="3.40.1050.10:FF:000001">
    <property type="entry name" value="Carbonic anhydrase"/>
    <property type="match status" value="1"/>
</dbReference>
<dbReference type="GO" id="GO:0004089">
    <property type="term" value="F:carbonate dehydratase activity"/>
    <property type="evidence" value="ECO:0007669"/>
    <property type="project" value="UniProtKB-UniRule"/>
</dbReference>
<evidence type="ECO:0000256" key="2">
    <source>
        <dbReference type="ARBA" id="ARBA00012925"/>
    </source>
</evidence>
<dbReference type="PANTHER" id="PTHR11002:SF76">
    <property type="entry name" value="CARBONIC ANHYDRASE"/>
    <property type="match status" value="1"/>
</dbReference>
<dbReference type="PANTHER" id="PTHR11002">
    <property type="entry name" value="CARBONIC ANHYDRASE"/>
    <property type="match status" value="1"/>
</dbReference>
<dbReference type="AlphaFoldDB" id="A0A507FMV2"/>
<evidence type="ECO:0000256" key="5">
    <source>
        <dbReference type="ARBA" id="ARBA00022833"/>
    </source>
</evidence>
<dbReference type="Proteomes" id="UP000320333">
    <property type="component" value="Unassembled WGS sequence"/>
</dbReference>
<name>A0A507FMV2_9FUNG</name>
<dbReference type="GO" id="GO:0015976">
    <property type="term" value="P:carbon utilization"/>
    <property type="evidence" value="ECO:0007669"/>
    <property type="project" value="InterPro"/>
</dbReference>
<evidence type="ECO:0000256" key="4">
    <source>
        <dbReference type="ARBA" id="ARBA00022723"/>
    </source>
</evidence>
<evidence type="ECO:0000256" key="7">
    <source>
        <dbReference type="ARBA" id="ARBA00031969"/>
    </source>
</evidence>
<dbReference type="PROSITE" id="PS00705">
    <property type="entry name" value="PROK_CO2_ANHYDRASE_2"/>
    <property type="match status" value="1"/>
</dbReference>
<feature type="binding site" evidence="9">
    <location>
        <position position="58"/>
    </location>
    <ligand>
        <name>Zn(2+)</name>
        <dbReference type="ChEBI" id="CHEBI:29105"/>
    </ligand>
</feature>
<organism evidence="11 12">
    <name type="scientific">Chytriomyces confervae</name>
    <dbReference type="NCBI Taxonomy" id="246404"/>
    <lineage>
        <taxon>Eukaryota</taxon>
        <taxon>Fungi</taxon>
        <taxon>Fungi incertae sedis</taxon>
        <taxon>Chytridiomycota</taxon>
        <taxon>Chytridiomycota incertae sedis</taxon>
        <taxon>Chytridiomycetes</taxon>
        <taxon>Chytridiales</taxon>
        <taxon>Chytriomycetaceae</taxon>
        <taxon>Chytriomyces</taxon>
    </lineage>
</organism>
<evidence type="ECO:0000256" key="10">
    <source>
        <dbReference type="RuleBase" id="RU003956"/>
    </source>
</evidence>
<dbReference type="EC" id="4.2.1.1" evidence="2 10"/>
<comment type="similarity">
    <text evidence="1 10">Belongs to the beta-class carbonic anhydrase family.</text>
</comment>
<sequence length="227" mass="25154">MHNHNTEDGAGASCGSDDSLCIMLENNKEWAASMKEAGLFEKLAQAQTPEILWIGCSDSRVPAEFVCGVGPGDLFVHRNIANVVTHTDLSCLAVLQYAVDVLKVKHIIVCGHYQCGGCMAAMSSKQYGVIDNWLRIIKDVYASNKCRMKSLSAEEQSDTLVELNVAKSVFNVCHTTIVQNAWDRGQELSVHGWVYRLEDGLINDLKLCMDNKDEIDALYSYVVEHHS</sequence>
<dbReference type="SUPFAM" id="SSF53056">
    <property type="entry name" value="beta-carbonic anhydrase, cab"/>
    <property type="match status" value="1"/>
</dbReference>
<dbReference type="InterPro" id="IPR015892">
    <property type="entry name" value="Carbonic_anhydrase_CS"/>
</dbReference>
<feature type="binding site" evidence="9">
    <location>
        <position position="112"/>
    </location>
    <ligand>
        <name>Zn(2+)</name>
        <dbReference type="ChEBI" id="CHEBI:29105"/>
    </ligand>
</feature>
<dbReference type="NCBIfam" id="NF007756">
    <property type="entry name" value="PRK10437.1"/>
    <property type="match status" value="1"/>
</dbReference>
<evidence type="ECO:0000313" key="12">
    <source>
        <dbReference type="Proteomes" id="UP000320333"/>
    </source>
</evidence>
<evidence type="ECO:0000256" key="6">
    <source>
        <dbReference type="ARBA" id="ARBA00023239"/>
    </source>
</evidence>
<comment type="catalytic activity">
    <reaction evidence="8 10">
        <text>hydrogencarbonate + H(+) = CO2 + H2O</text>
        <dbReference type="Rhea" id="RHEA:10748"/>
        <dbReference type="ChEBI" id="CHEBI:15377"/>
        <dbReference type="ChEBI" id="CHEBI:15378"/>
        <dbReference type="ChEBI" id="CHEBI:16526"/>
        <dbReference type="ChEBI" id="CHEBI:17544"/>
        <dbReference type="EC" id="4.2.1.1"/>
    </reaction>
</comment>
<evidence type="ECO:0000256" key="8">
    <source>
        <dbReference type="ARBA" id="ARBA00048348"/>
    </source>
</evidence>
<reference evidence="11 12" key="1">
    <citation type="journal article" date="2019" name="Sci. Rep.">
        <title>Comparative genomics of chytrid fungi reveal insights into the obligate biotrophic and pathogenic lifestyle of Synchytrium endobioticum.</title>
        <authorList>
            <person name="van de Vossenberg B.T.L.H."/>
            <person name="Warris S."/>
            <person name="Nguyen H.D.T."/>
            <person name="van Gent-Pelzer M.P.E."/>
            <person name="Joly D.L."/>
            <person name="van de Geest H.C."/>
            <person name="Bonants P.J.M."/>
            <person name="Smith D.S."/>
            <person name="Levesque C.A."/>
            <person name="van der Lee T.A.J."/>
        </authorList>
    </citation>
    <scope>NUCLEOTIDE SEQUENCE [LARGE SCALE GENOMIC DNA]</scope>
    <source>
        <strain evidence="11 12">CBS 675.73</strain>
    </source>
</reference>
<dbReference type="Pfam" id="PF00484">
    <property type="entry name" value="Pro_CA"/>
    <property type="match status" value="1"/>
</dbReference>
<comment type="cofactor">
    <cofactor evidence="9">
        <name>Zn(2+)</name>
        <dbReference type="ChEBI" id="CHEBI:29105"/>
    </cofactor>
    <text evidence="9">Binds 1 zinc ion per subunit.</text>
</comment>